<dbReference type="Proteomes" id="UP001218788">
    <property type="component" value="Unassembled WGS sequence"/>
</dbReference>
<accession>A0ABT5L3F0</accession>
<keyword evidence="1" id="KW-1133">Transmembrane helix</keyword>
<reference evidence="2 3" key="1">
    <citation type="submission" date="2022-10" db="EMBL/GenBank/DDBJ databases">
        <title>Alteromonas sp. chi3 Genome sequencing.</title>
        <authorList>
            <person name="Park S."/>
        </authorList>
    </citation>
    <scope>NUCLEOTIDE SEQUENCE [LARGE SCALE GENOMIC DNA]</scope>
    <source>
        <strain evidence="3">chi3</strain>
    </source>
</reference>
<sequence>MLTIFLICLASSCYYYVEAIKSGLSAKQWAVVGLIFGPLVWPMFTISRHMRFRRDCGFNNAYLQA</sequence>
<dbReference type="EMBL" id="JAQQXP010000001">
    <property type="protein sequence ID" value="MDC8831575.1"/>
    <property type="molecule type" value="Genomic_DNA"/>
</dbReference>
<dbReference type="RefSeq" id="WP_273640966.1">
    <property type="nucleotide sequence ID" value="NZ_JAQQXP010000001.1"/>
</dbReference>
<name>A0ABT5L3F0_9ALTE</name>
<gene>
    <name evidence="2" type="ORF">OIK42_12475</name>
</gene>
<evidence type="ECO:0000313" key="3">
    <source>
        <dbReference type="Proteomes" id="UP001218788"/>
    </source>
</evidence>
<proteinExistence type="predicted"/>
<feature type="transmembrane region" description="Helical" evidence="1">
    <location>
        <begin position="29"/>
        <end position="46"/>
    </location>
</feature>
<keyword evidence="3" id="KW-1185">Reference proteome</keyword>
<evidence type="ECO:0000313" key="2">
    <source>
        <dbReference type="EMBL" id="MDC8831575.1"/>
    </source>
</evidence>
<keyword evidence="1" id="KW-0472">Membrane</keyword>
<comment type="caution">
    <text evidence="2">The sequence shown here is derived from an EMBL/GenBank/DDBJ whole genome shotgun (WGS) entry which is preliminary data.</text>
</comment>
<keyword evidence="1" id="KW-0812">Transmembrane</keyword>
<evidence type="ECO:0000256" key="1">
    <source>
        <dbReference type="SAM" id="Phobius"/>
    </source>
</evidence>
<organism evidence="2 3">
    <name type="scientific">Alteromonas gilva</name>
    <dbReference type="NCBI Taxonomy" id="2987522"/>
    <lineage>
        <taxon>Bacteria</taxon>
        <taxon>Pseudomonadati</taxon>
        <taxon>Pseudomonadota</taxon>
        <taxon>Gammaproteobacteria</taxon>
        <taxon>Alteromonadales</taxon>
        <taxon>Alteromonadaceae</taxon>
        <taxon>Alteromonas/Salinimonas group</taxon>
        <taxon>Alteromonas</taxon>
    </lineage>
</organism>
<protein>
    <submittedName>
        <fullName evidence="2">Uncharacterized protein</fullName>
    </submittedName>
</protein>